<protein>
    <submittedName>
        <fullName evidence="4">Type II secretion system protein</fullName>
    </submittedName>
</protein>
<dbReference type="Gene3D" id="3.30.700.10">
    <property type="entry name" value="Glycoprotein, Type 4 Pilin"/>
    <property type="match status" value="1"/>
</dbReference>
<dbReference type="GO" id="GO:0009986">
    <property type="term" value="C:cell surface"/>
    <property type="evidence" value="ECO:0007669"/>
    <property type="project" value="UniProtKB-SubCell"/>
</dbReference>
<dbReference type="InterPro" id="IPR012902">
    <property type="entry name" value="N_methyl_site"/>
</dbReference>
<dbReference type="NCBIfam" id="TIGR02532">
    <property type="entry name" value="IV_pilin_GFxxxE"/>
    <property type="match status" value="1"/>
</dbReference>
<dbReference type="EMBL" id="DVHC01000057">
    <property type="protein sequence ID" value="HIR59519.1"/>
    <property type="molecule type" value="Genomic_DNA"/>
</dbReference>
<comment type="caution">
    <text evidence="4">The sequence shown here is derived from an EMBL/GenBank/DDBJ whole genome shotgun (WGS) entry which is preliminary data.</text>
</comment>
<accession>A0A9D1DUS7</accession>
<dbReference type="Pfam" id="PF07963">
    <property type="entry name" value="N_methyl"/>
    <property type="match status" value="1"/>
</dbReference>
<gene>
    <name evidence="4" type="ORF">IAB38_05650</name>
</gene>
<name>A0A9D1DUS7_9FIRM</name>
<dbReference type="PROSITE" id="PS00409">
    <property type="entry name" value="PROKAR_NTER_METHYL"/>
    <property type="match status" value="1"/>
</dbReference>
<dbReference type="Proteomes" id="UP000824232">
    <property type="component" value="Unassembled WGS sequence"/>
</dbReference>
<keyword evidence="3" id="KW-0472">Membrane</keyword>
<reference evidence="4" key="2">
    <citation type="journal article" date="2021" name="PeerJ">
        <title>Extensive microbial diversity within the chicken gut microbiome revealed by metagenomics and culture.</title>
        <authorList>
            <person name="Gilroy R."/>
            <person name="Ravi A."/>
            <person name="Getino M."/>
            <person name="Pursley I."/>
            <person name="Horton D.L."/>
            <person name="Alikhan N.F."/>
            <person name="Baker D."/>
            <person name="Gharbi K."/>
            <person name="Hall N."/>
            <person name="Watson M."/>
            <person name="Adriaenssens E.M."/>
            <person name="Foster-Nyarko E."/>
            <person name="Jarju S."/>
            <person name="Secka A."/>
            <person name="Antonio M."/>
            <person name="Oren A."/>
            <person name="Chaudhuri R.R."/>
            <person name="La Ragione R."/>
            <person name="Hildebrand F."/>
            <person name="Pallen M.J."/>
        </authorList>
    </citation>
    <scope>NUCLEOTIDE SEQUENCE</scope>
    <source>
        <strain evidence="4">CHK184-20233</strain>
    </source>
</reference>
<dbReference type="AlphaFoldDB" id="A0A9D1DUS7"/>
<evidence type="ECO:0000256" key="1">
    <source>
        <dbReference type="ARBA" id="ARBA00004241"/>
    </source>
</evidence>
<reference evidence="4" key="1">
    <citation type="submission" date="2020-10" db="EMBL/GenBank/DDBJ databases">
        <authorList>
            <person name="Gilroy R."/>
        </authorList>
    </citation>
    <scope>NUCLEOTIDE SEQUENCE</scope>
    <source>
        <strain evidence="4">CHK184-20233</strain>
    </source>
</reference>
<comment type="subcellular location">
    <subcellularLocation>
        <location evidence="1">Cell surface</location>
    </subcellularLocation>
</comment>
<organism evidence="4 5">
    <name type="scientific">Candidatus Onthousia excrementipullorum</name>
    <dbReference type="NCBI Taxonomy" id="2840884"/>
    <lineage>
        <taxon>Bacteria</taxon>
        <taxon>Bacillati</taxon>
        <taxon>Bacillota</taxon>
        <taxon>Bacilli</taxon>
        <taxon>Candidatus Onthousia</taxon>
    </lineage>
</organism>
<dbReference type="InterPro" id="IPR045584">
    <property type="entry name" value="Pilin-like"/>
</dbReference>
<evidence type="ECO:0000256" key="3">
    <source>
        <dbReference type="SAM" id="Phobius"/>
    </source>
</evidence>
<keyword evidence="2" id="KW-0178">Competence</keyword>
<sequence length="192" mass="20922">MKKINRKGFTLIELLAVIIILAILMTLAITAMSGYIRGARKDTFVTTAQQYANAARFSFVNGEYSADVMPARGQCLVVSTNTIALESGSHESSFGQAYTDNSYIIIFNNTTTGQDKYEYYIQMEDKAHNGFGVLEENTLDGDLVVEKDVASERNFQDNLAKGGTINLFKGTSSTTYEQSASNTCTISGVITG</sequence>
<dbReference type="GO" id="GO:0030420">
    <property type="term" value="P:establishment of competence for transformation"/>
    <property type="evidence" value="ECO:0007669"/>
    <property type="project" value="UniProtKB-KW"/>
</dbReference>
<dbReference type="SUPFAM" id="SSF54523">
    <property type="entry name" value="Pili subunits"/>
    <property type="match status" value="1"/>
</dbReference>
<keyword evidence="3" id="KW-0812">Transmembrane</keyword>
<evidence type="ECO:0000256" key="2">
    <source>
        <dbReference type="ARBA" id="ARBA00023287"/>
    </source>
</evidence>
<keyword evidence="3" id="KW-1133">Transmembrane helix</keyword>
<proteinExistence type="predicted"/>
<evidence type="ECO:0000313" key="5">
    <source>
        <dbReference type="Proteomes" id="UP000824232"/>
    </source>
</evidence>
<feature type="transmembrane region" description="Helical" evidence="3">
    <location>
        <begin position="12"/>
        <end position="36"/>
    </location>
</feature>
<evidence type="ECO:0000313" key="4">
    <source>
        <dbReference type="EMBL" id="HIR59519.1"/>
    </source>
</evidence>